<comment type="caution">
    <text evidence="2">The sequence shown here is derived from an EMBL/GenBank/DDBJ whole genome shotgun (WGS) entry which is preliminary data.</text>
</comment>
<accession>A0A4R0XUH8</accession>
<reference evidence="2 3" key="1">
    <citation type="submission" date="2018-02" db="EMBL/GenBank/DDBJ databases">
        <title>Mycoplasma marinum and Mycoplasma todarodis sp. nov., moderately halophilic and psychrotolerant mycoplasmas isolated from cephalopods.</title>
        <authorList>
            <person name="Viver T."/>
        </authorList>
    </citation>
    <scope>NUCLEOTIDE SEQUENCE [LARGE SCALE GENOMIC DNA]</scope>
    <source>
        <strain evidence="2 3">5H</strain>
    </source>
</reference>
<dbReference type="RefSeq" id="WP_131613300.1">
    <property type="nucleotide sequence ID" value="NZ_PSZP01000007.1"/>
</dbReference>
<dbReference type="EMBL" id="PSZP01000007">
    <property type="protein sequence ID" value="TCG11447.1"/>
    <property type="molecule type" value="Genomic_DNA"/>
</dbReference>
<keyword evidence="1" id="KW-0812">Transmembrane</keyword>
<name>A0A4R0XUH8_9MOLU</name>
<evidence type="ECO:0000313" key="3">
    <source>
        <dbReference type="Proteomes" id="UP000291072"/>
    </source>
</evidence>
<dbReference type="Proteomes" id="UP000291072">
    <property type="component" value="Unassembled WGS sequence"/>
</dbReference>
<keyword evidence="1" id="KW-0472">Membrane</keyword>
<proteinExistence type="predicted"/>
<evidence type="ECO:0000313" key="2">
    <source>
        <dbReference type="EMBL" id="TCG11447.1"/>
    </source>
</evidence>
<gene>
    <name evidence="2" type="ORF">C4B25_01520</name>
</gene>
<organism evidence="2 3">
    <name type="scientific">Mycoplasma todarodis</name>
    <dbReference type="NCBI Taxonomy" id="1937191"/>
    <lineage>
        <taxon>Bacteria</taxon>
        <taxon>Bacillati</taxon>
        <taxon>Mycoplasmatota</taxon>
        <taxon>Mollicutes</taxon>
        <taxon>Mycoplasmataceae</taxon>
        <taxon>Mycoplasma</taxon>
    </lineage>
</organism>
<evidence type="ECO:0000256" key="1">
    <source>
        <dbReference type="SAM" id="Phobius"/>
    </source>
</evidence>
<feature type="transmembrane region" description="Helical" evidence="1">
    <location>
        <begin position="12"/>
        <end position="37"/>
    </location>
</feature>
<keyword evidence="3" id="KW-1185">Reference proteome</keyword>
<dbReference type="AlphaFoldDB" id="A0A4R0XUH8"/>
<protein>
    <submittedName>
        <fullName evidence="2">Uncharacterized protein</fullName>
    </submittedName>
</protein>
<feature type="transmembrane region" description="Helical" evidence="1">
    <location>
        <begin position="57"/>
        <end position="80"/>
    </location>
</feature>
<sequence length="195" mass="21516">MAYYEKVKKLRGLALTQMILGLINFVIWIIMIVVLIGVSAEANSKGTLTKTEAGGTVLSLVFLYGIVIINGIAMFIIWIITMVKAFSLENNNIIGGPTKDLTAIKVLSVLNGMTLNIGLFVAVNSEFRALQVAEETKVSTVAEPKAAQQITEKTEVKLDVKEKMKKIDDLLAKEVISKEEHAHLRAEILKEEMKK</sequence>
<keyword evidence="1" id="KW-1133">Transmembrane helix</keyword>